<keyword evidence="1" id="KW-0472">Membrane</keyword>
<evidence type="ECO:0000256" key="1">
    <source>
        <dbReference type="SAM" id="Phobius"/>
    </source>
</evidence>
<feature type="transmembrane region" description="Helical" evidence="1">
    <location>
        <begin position="6"/>
        <end position="24"/>
    </location>
</feature>
<sequence>MGIRMMIIIIMVIVIALGITAVSLEYKANQKNYEEIGLKISNEERECLEFCDGEEYYFKHGRVGSIFSSGYAPTCQCKKSNR</sequence>
<accession>X1BB32</accession>
<keyword evidence="1" id="KW-1133">Transmembrane helix</keyword>
<dbReference type="AlphaFoldDB" id="X1BB32"/>
<comment type="caution">
    <text evidence="2">The sequence shown here is derived from an EMBL/GenBank/DDBJ whole genome shotgun (WGS) entry which is preliminary data.</text>
</comment>
<organism evidence="2">
    <name type="scientific">marine sediment metagenome</name>
    <dbReference type="NCBI Taxonomy" id="412755"/>
    <lineage>
        <taxon>unclassified sequences</taxon>
        <taxon>metagenomes</taxon>
        <taxon>ecological metagenomes</taxon>
    </lineage>
</organism>
<proteinExistence type="predicted"/>
<name>X1BB32_9ZZZZ</name>
<evidence type="ECO:0000313" key="2">
    <source>
        <dbReference type="EMBL" id="GAG81343.1"/>
    </source>
</evidence>
<dbReference type="EMBL" id="BART01016409">
    <property type="protein sequence ID" value="GAG81343.1"/>
    <property type="molecule type" value="Genomic_DNA"/>
</dbReference>
<protein>
    <submittedName>
        <fullName evidence="2">Uncharacterized protein</fullName>
    </submittedName>
</protein>
<reference evidence="2" key="1">
    <citation type="journal article" date="2014" name="Front. Microbiol.">
        <title>High frequency of phylogenetically diverse reductive dehalogenase-homologous genes in deep subseafloor sedimentary metagenomes.</title>
        <authorList>
            <person name="Kawai M."/>
            <person name="Futagami T."/>
            <person name="Toyoda A."/>
            <person name="Takaki Y."/>
            <person name="Nishi S."/>
            <person name="Hori S."/>
            <person name="Arai W."/>
            <person name="Tsubouchi T."/>
            <person name="Morono Y."/>
            <person name="Uchiyama I."/>
            <person name="Ito T."/>
            <person name="Fujiyama A."/>
            <person name="Inagaki F."/>
            <person name="Takami H."/>
        </authorList>
    </citation>
    <scope>NUCLEOTIDE SEQUENCE</scope>
    <source>
        <strain evidence="2">Expedition CK06-06</strain>
    </source>
</reference>
<gene>
    <name evidence="2" type="ORF">S01H4_31566</name>
</gene>
<keyword evidence="1" id="KW-0812">Transmembrane</keyword>